<name>A0A6P2CBJ4_9NOCA</name>
<comment type="caution">
    <text evidence="2">The sequence shown here is derived from an EMBL/GenBank/DDBJ whole genome shotgun (WGS) entry which is preliminary data.</text>
</comment>
<dbReference type="EMBL" id="QRCM01000001">
    <property type="protein sequence ID" value="TXG89041.1"/>
    <property type="molecule type" value="Genomic_DNA"/>
</dbReference>
<evidence type="ECO:0008006" key="4">
    <source>
        <dbReference type="Google" id="ProtNLM"/>
    </source>
</evidence>
<protein>
    <recommendedName>
        <fullName evidence="4">XRE family transcriptional regulator</fullName>
    </recommendedName>
</protein>
<dbReference type="InterPro" id="IPR010982">
    <property type="entry name" value="Lambda_DNA-bd_dom_sf"/>
</dbReference>
<evidence type="ECO:0000256" key="1">
    <source>
        <dbReference type="SAM" id="MobiDB-lite"/>
    </source>
</evidence>
<feature type="compositionally biased region" description="Basic and acidic residues" evidence="1">
    <location>
        <begin position="80"/>
        <end position="94"/>
    </location>
</feature>
<dbReference type="Gene3D" id="1.10.260.40">
    <property type="entry name" value="lambda repressor-like DNA-binding domains"/>
    <property type="match status" value="1"/>
</dbReference>
<dbReference type="AlphaFoldDB" id="A0A6P2CBJ4"/>
<dbReference type="RefSeq" id="WP_010836987.1">
    <property type="nucleotide sequence ID" value="NZ_QRCM01000001.1"/>
</dbReference>
<accession>A0A6P2CBJ4</accession>
<evidence type="ECO:0000313" key="3">
    <source>
        <dbReference type="Proteomes" id="UP000471120"/>
    </source>
</evidence>
<evidence type="ECO:0000313" key="2">
    <source>
        <dbReference type="EMBL" id="TXG89041.1"/>
    </source>
</evidence>
<proteinExistence type="predicted"/>
<dbReference type="GO" id="GO:0003677">
    <property type="term" value="F:DNA binding"/>
    <property type="evidence" value="ECO:0007669"/>
    <property type="project" value="InterPro"/>
</dbReference>
<reference evidence="2 3" key="1">
    <citation type="submission" date="2018-07" db="EMBL/GenBank/DDBJ databases">
        <title>Genome sequence of Rhodococcus rhodnii ATCC 35071 from Rhodnius prolixus.</title>
        <authorList>
            <person name="Patel V."/>
            <person name="Vogel K.J."/>
        </authorList>
    </citation>
    <scope>NUCLEOTIDE SEQUENCE [LARGE SCALE GENOMIC DNA]</scope>
    <source>
        <strain evidence="2 3">ATCC 35071</strain>
    </source>
</reference>
<dbReference type="Proteomes" id="UP000471120">
    <property type="component" value="Unassembled WGS sequence"/>
</dbReference>
<sequence length="94" mass="10187">MVNPGVTVDTHGHISHEIANRVRSAIDESDTNAYAIACALGIPPTTFRRHVLDGGFSATDLIRIARHLDRPPADLWPDDGVDRTDVDDGSRKAS</sequence>
<gene>
    <name evidence="2" type="ORF">DW322_00790</name>
</gene>
<organism evidence="2 3">
    <name type="scientific">Rhodococcus rhodnii</name>
    <dbReference type="NCBI Taxonomy" id="38312"/>
    <lineage>
        <taxon>Bacteria</taxon>
        <taxon>Bacillati</taxon>
        <taxon>Actinomycetota</taxon>
        <taxon>Actinomycetes</taxon>
        <taxon>Mycobacteriales</taxon>
        <taxon>Nocardiaceae</taxon>
        <taxon>Rhodococcus</taxon>
    </lineage>
</organism>
<feature type="region of interest" description="Disordered" evidence="1">
    <location>
        <begin position="70"/>
        <end position="94"/>
    </location>
</feature>